<evidence type="ECO:0000259" key="3">
    <source>
        <dbReference type="PROSITE" id="PS50222"/>
    </source>
</evidence>
<dbReference type="InterPro" id="IPR018247">
    <property type="entry name" value="EF_Hand_1_Ca_BS"/>
</dbReference>
<gene>
    <name evidence="4" type="ORF">DVH24_034066</name>
</gene>
<dbReference type="InterPro" id="IPR051111">
    <property type="entry name" value="Ca-binding_regulatory"/>
</dbReference>
<dbReference type="EMBL" id="RDQH01000327">
    <property type="protein sequence ID" value="RXI09449.1"/>
    <property type="molecule type" value="Genomic_DNA"/>
</dbReference>
<dbReference type="PANTHER" id="PTHR46311:SF5">
    <property type="entry name" value="EF-HAND DOMAIN-CONTAINING PROTEIN"/>
    <property type="match status" value="1"/>
</dbReference>
<dbReference type="GO" id="GO:0005509">
    <property type="term" value="F:calcium ion binding"/>
    <property type="evidence" value="ECO:0007669"/>
    <property type="project" value="InterPro"/>
</dbReference>
<dbReference type="SUPFAM" id="SSF47473">
    <property type="entry name" value="EF-hand"/>
    <property type="match status" value="1"/>
</dbReference>
<evidence type="ECO:0000256" key="1">
    <source>
        <dbReference type="ARBA" id="ARBA00022737"/>
    </source>
</evidence>
<feature type="domain" description="EF-hand" evidence="3">
    <location>
        <begin position="69"/>
        <end position="104"/>
    </location>
</feature>
<dbReference type="InterPro" id="IPR011992">
    <property type="entry name" value="EF-hand-dom_pair"/>
</dbReference>
<feature type="domain" description="EF-hand" evidence="3">
    <location>
        <begin position="105"/>
        <end position="140"/>
    </location>
</feature>
<feature type="domain" description="EF-hand" evidence="3">
    <location>
        <begin position="152"/>
        <end position="187"/>
    </location>
</feature>
<dbReference type="PROSITE" id="PS00018">
    <property type="entry name" value="EF_HAND_1"/>
    <property type="match status" value="4"/>
</dbReference>
<dbReference type="FunFam" id="1.10.238.10:FF:000003">
    <property type="entry name" value="Calmodulin A"/>
    <property type="match status" value="1"/>
</dbReference>
<feature type="domain" description="EF-hand" evidence="3">
    <location>
        <begin position="188"/>
        <end position="223"/>
    </location>
</feature>
<evidence type="ECO:0000313" key="4">
    <source>
        <dbReference type="EMBL" id="RXI09449.1"/>
    </source>
</evidence>
<dbReference type="SMART" id="SM00054">
    <property type="entry name" value="EFh"/>
    <property type="match status" value="4"/>
</dbReference>
<dbReference type="CDD" id="cd00051">
    <property type="entry name" value="EFh"/>
    <property type="match status" value="1"/>
</dbReference>
<evidence type="ECO:0000313" key="5">
    <source>
        <dbReference type="Proteomes" id="UP000290289"/>
    </source>
</evidence>
<dbReference type="AlphaFoldDB" id="A0A498KMS4"/>
<dbReference type="Gene3D" id="1.10.238.10">
    <property type="entry name" value="EF-hand"/>
    <property type="match status" value="2"/>
</dbReference>
<keyword evidence="5" id="KW-1185">Reference proteome</keyword>
<proteinExistence type="predicted"/>
<name>A0A498KMS4_MALDO</name>
<dbReference type="Proteomes" id="UP000290289">
    <property type="component" value="Chromosome 1"/>
</dbReference>
<dbReference type="PANTHER" id="PTHR46311">
    <property type="entry name" value="CALCIUM-BINDING PROTEIN 8-RELATED"/>
    <property type="match status" value="1"/>
</dbReference>
<dbReference type="InterPro" id="IPR002048">
    <property type="entry name" value="EF_hand_dom"/>
</dbReference>
<protein>
    <recommendedName>
        <fullName evidence="3">EF-hand domain-containing protein</fullName>
    </recommendedName>
</protein>
<dbReference type="Pfam" id="PF13499">
    <property type="entry name" value="EF-hand_7"/>
    <property type="match status" value="2"/>
</dbReference>
<evidence type="ECO:0000256" key="2">
    <source>
        <dbReference type="ARBA" id="ARBA00022837"/>
    </source>
</evidence>
<keyword evidence="1" id="KW-0677">Repeat</keyword>
<keyword evidence="2" id="KW-0106">Calcium</keyword>
<dbReference type="STRING" id="3750.A0A498KMS4"/>
<sequence>MTLDVTSRPRVHHIPGPLHHRSTILSALGPDYALTVLFLGTHTRTSYTSSSTRSKQYKSVAAAANMEEEQMAQLRKIFRSFDGNKDGSLTEPELGSLLRSLGLKPSHEQLQALIRKSDTNHNGLVGFSEFVALMRPDLNGLLQDDARCPCSYSEDQLREMFSMFDRDANGYISPAELAHSMAKLGHPLTVQELFGMMNEADTDRDGLIDFHEFSRAITSAAFLNINA</sequence>
<dbReference type="PROSITE" id="PS50222">
    <property type="entry name" value="EF_HAND_2"/>
    <property type="match status" value="4"/>
</dbReference>
<accession>A0A498KMS4</accession>
<organism evidence="4 5">
    <name type="scientific">Malus domestica</name>
    <name type="common">Apple</name>
    <name type="synonym">Pyrus malus</name>
    <dbReference type="NCBI Taxonomy" id="3750"/>
    <lineage>
        <taxon>Eukaryota</taxon>
        <taxon>Viridiplantae</taxon>
        <taxon>Streptophyta</taxon>
        <taxon>Embryophyta</taxon>
        <taxon>Tracheophyta</taxon>
        <taxon>Spermatophyta</taxon>
        <taxon>Magnoliopsida</taxon>
        <taxon>eudicotyledons</taxon>
        <taxon>Gunneridae</taxon>
        <taxon>Pentapetalae</taxon>
        <taxon>rosids</taxon>
        <taxon>fabids</taxon>
        <taxon>Rosales</taxon>
        <taxon>Rosaceae</taxon>
        <taxon>Amygdaloideae</taxon>
        <taxon>Maleae</taxon>
        <taxon>Malus</taxon>
    </lineage>
</organism>
<reference evidence="4 5" key="1">
    <citation type="submission" date="2018-10" db="EMBL/GenBank/DDBJ databases">
        <title>A high-quality apple genome assembly.</title>
        <authorList>
            <person name="Hu J."/>
        </authorList>
    </citation>
    <scope>NUCLEOTIDE SEQUENCE [LARGE SCALE GENOMIC DNA]</scope>
    <source>
        <strain evidence="5">cv. HFTH1</strain>
        <tissue evidence="4">Young leaf</tissue>
    </source>
</reference>
<comment type="caution">
    <text evidence="4">The sequence shown here is derived from an EMBL/GenBank/DDBJ whole genome shotgun (WGS) entry which is preliminary data.</text>
</comment>